<evidence type="ECO:0000256" key="2">
    <source>
        <dbReference type="SAM" id="Phobius"/>
    </source>
</evidence>
<dbReference type="EMBL" id="CDMY01000311">
    <property type="protein sequence ID" value="CEM01841.1"/>
    <property type="molecule type" value="Genomic_DNA"/>
</dbReference>
<feature type="transmembrane region" description="Helical" evidence="2">
    <location>
        <begin position="61"/>
        <end position="82"/>
    </location>
</feature>
<sequence>MAGKEVSIDAPQAQYRVSNEECQFSQLLHDKAGDGKVSVDDAISAYRQLNTSTSRTFKAPLIALCAIGYLVTVAILFSLVIASNELTKDLSVGPQGRLMRAFGGGWFGGKADPEPVSTKEAYDELEMFDFLEMPLADLYKAESLFLTFTLAGEHIEKFYKVAEITRNVDRKLVEMHFFSGEKLVMMPQGANLYEAGPLFYKRPLAIFKGPAFDEALSDEDNFLVRDVDNDKANTDEKSDVAEDQLVPAADSTDDRALQRRSRFGTGAGSGNIYFNSGRMYDRGGIVDVGRRQRFNAVAVRGRCRGTRFQCRGY</sequence>
<accession>A0A0G4EUY1</accession>
<evidence type="ECO:0000313" key="3">
    <source>
        <dbReference type="EMBL" id="CEM01841.1"/>
    </source>
</evidence>
<keyword evidence="2" id="KW-0472">Membrane</keyword>
<keyword evidence="2" id="KW-0812">Transmembrane</keyword>
<keyword evidence="2" id="KW-1133">Transmembrane helix</keyword>
<dbReference type="Proteomes" id="UP000041254">
    <property type="component" value="Unassembled WGS sequence"/>
</dbReference>
<gene>
    <name evidence="3" type="ORF">Vbra_13307</name>
</gene>
<dbReference type="InParanoid" id="A0A0G4EUY1"/>
<protein>
    <submittedName>
        <fullName evidence="3">Uncharacterized protein</fullName>
    </submittedName>
</protein>
<dbReference type="AlphaFoldDB" id="A0A0G4EUY1"/>
<dbReference type="PhylomeDB" id="A0A0G4EUY1"/>
<proteinExistence type="predicted"/>
<evidence type="ECO:0000313" key="4">
    <source>
        <dbReference type="Proteomes" id="UP000041254"/>
    </source>
</evidence>
<feature type="region of interest" description="Disordered" evidence="1">
    <location>
        <begin position="233"/>
        <end position="263"/>
    </location>
</feature>
<organism evidence="3 4">
    <name type="scientific">Vitrella brassicaformis (strain CCMP3155)</name>
    <dbReference type="NCBI Taxonomy" id="1169540"/>
    <lineage>
        <taxon>Eukaryota</taxon>
        <taxon>Sar</taxon>
        <taxon>Alveolata</taxon>
        <taxon>Colpodellida</taxon>
        <taxon>Vitrellaceae</taxon>
        <taxon>Vitrella</taxon>
    </lineage>
</organism>
<keyword evidence="4" id="KW-1185">Reference proteome</keyword>
<name>A0A0G4EUY1_VITBC</name>
<dbReference type="VEuPathDB" id="CryptoDB:Vbra_13307"/>
<reference evidence="3 4" key="1">
    <citation type="submission" date="2014-11" db="EMBL/GenBank/DDBJ databases">
        <authorList>
            <person name="Zhu J."/>
            <person name="Qi W."/>
            <person name="Song R."/>
        </authorList>
    </citation>
    <scope>NUCLEOTIDE SEQUENCE [LARGE SCALE GENOMIC DNA]</scope>
</reference>
<evidence type="ECO:0000256" key="1">
    <source>
        <dbReference type="SAM" id="MobiDB-lite"/>
    </source>
</evidence>